<keyword evidence="2" id="KW-1185">Reference proteome</keyword>
<organism evidence="1 2">
    <name type="scientific">Stentor coeruleus</name>
    <dbReference type="NCBI Taxonomy" id="5963"/>
    <lineage>
        <taxon>Eukaryota</taxon>
        <taxon>Sar</taxon>
        <taxon>Alveolata</taxon>
        <taxon>Ciliophora</taxon>
        <taxon>Postciliodesmatophora</taxon>
        <taxon>Heterotrichea</taxon>
        <taxon>Heterotrichida</taxon>
        <taxon>Stentoridae</taxon>
        <taxon>Stentor</taxon>
    </lineage>
</organism>
<comment type="caution">
    <text evidence="1">The sequence shown here is derived from an EMBL/GenBank/DDBJ whole genome shotgun (WGS) entry which is preliminary data.</text>
</comment>
<reference evidence="1 2" key="1">
    <citation type="submission" date="2016-11" db="EMBL/GenBank/DDBJ databases">
        <title>The macronuclear genome of Stentor coeruleus: a giant cell with tiny introns.</title>
        <authorList>
            <person name="Slabodnick M."/>
            <person name="Ruby J.G."/>
            <person name="Reiff S.B."/>
            <person name="Swart E.C."/>
            <person name="Gosai S."/>
            <person name="Prabakaran S."/>
            <person name="Witkowska E."/>
            <person name="Larue G.E."/>
            <person name="Fisher S."/>
            <person name="Freeman R.M."/>
            <person name="Gunawardena J."/>
            <person name="Chu W."/>
            <person name="Stover N.A."/>
            <person name="Gregory B.D."/>
            <person name="Nowacki M."/>
            <person name="Derisi J."/>
            <person name="Roy S.W."/>
            <person name="Marshall W.F."/>
            <person name="Sood P."/>
        </authorList>
    </citation>
    <scope>NUCLEOTIDE SEQUENCE [LARGE SCALE GENOMIC DNA]</scope>
    <source>
        <strain evidence="1">WM001</strain>
    </source>
</reference>
<dbReference type="Proteomes" id="UP000187209">
    <property type="component" value="Unassembled WGS sequence"/>
</dbReference>
<gene>
    <name evidence="1" type="ORF">SteCoe_1079</name>
</gene>
<dbReference type="EMBL" id="MPUH01000011">
    <property type="protein sequence ID" value="OMJ95486.1"/>
    <property type="molecule type" value="Genomic_DNA"/>
</dbReference>
<name>A0A1R2D2P5_9CILI</name>
<dbReference type="AlphaFoldDB" id="A0A1R2D2P5"/>
<dbReference type="PANTHER" id="PTHR33906">
    <property type="entry name" value="INTRAFLAGELLAR TRANSPORT PROTEIN 25 HOMOLOG"/>
    <property type="match status" value="1"/>
</dbReference>
<dbReference type="PANTHER" id="PTHR33906:SF1">
    <property type="entry name" value="INTRAFLAGELLAR TRANSPORT PROTEIN 25 HOMOLOG"/>
    <property type="match status" value="1"/>
</dbReference>
<accession>A0A1R2D2P5</accession>
<evidence type="ECO:0000313" key="2">
    <source>
        <dbReference type="Proteomes" id="UP000187209"/>
    </source>
</evidence>
<dbReference type="OrthoDB" id="271080at2759"/>
<protein>
    <recommendedName>
        <fullName evidence="3">F5/8 type C domain-containing protein</fullName>
    </recommendedName>
</protein>
<dbReference type="GO" id="GO:0030992">
    <property type="term" value="C:intraciliary transport particle B"/>
    <property type="evidence" value="ECO:0007669"/>
    <property type="project" value="InterPro"/>
</dbReference>
<dbReference type="InterPro" id="IPR008979">
    <property type="entry name" value="Galactose-bd-like_sf"/>
</dbReference>
<evidence type="ECO:0008006" key="3">
    <source>
        <dbReference type="Google" id="ProtNLM"/>
    </source>
</evidence>
<evidence type="ECO:0000313" key="1">
    <source>
        <dbReference type="EMBL" id="OMJ95486.1"/>
    </source>
</evidence>
<dbReference type="SUPFAM" id="SSF49785">
    <property type="entry name" value="Galactose-binding domain-like"/>
    <property type="match status" value="1"/>
</dbReference>
<proteinExistence type="predicted"/>
<dbReference type="InterPro" id="IPR033558">
    <property type="entry name" value="IFT25"/>
</dbReference>
<dbReference type="GO" id="GO:0042073">
    <property type="term" value="P:intraciliary transport"/>
    <property type="evidence" value="ECO:0007669"/>
    <property type="project" value="InterPro"/>
</dbReference>
<sequence>MAKVLMSTSYDPNFPPENVLTNNTKEFWMSTGLFPQEILLSLSSPSTPRNLRLACSNVRHVVIEGCEGNHLGNFTKVGETEIGSNGGDIQKETVDLNVSRPVNFLKIVFLSGWDEFISVHLVKVD</sequence>
<dbReference type="GO" id="GO:0005929">
    <property type="term" value="C:cilium"/>
    <property type="evidence" value="ECO:0007669"/>
    <property type="project" value="TreeGrafter"/>
</dbReference>
<dbReference type="Gene3D" id="2.60.120.260">
    <property type="entry name" value="Galactose-binding domain-like"/>
    <property type="match status" value="1"/>
</dbReference>